<comment type="pathway">
    <text evidence="2">tRNA modification; wybutosine-tRNA(Phe) biosynthesis.</text>
</comment>
<comment type="catalytic activity">
    <reaction evidence="1">
        <text>4-demethylwyosine(37) in tRNA(Phe) + S-adenosyl-L-methionine = 4-demethyl-7-[(3S)-3-amino-3-carboxypropyl]wyosine(37) in tRNA(Phe) + S-methyl-5'-thioadenosine + H(+)</text>
        <dbReference type="Rhea" id="RHEA:36355"/>
        <dbReference type="Rhea" id="RHEA-COMP:10164"/>
        <dbReference type="Rhea" id="RHEA-COMP:10378"/>
        <dbReference type="ChEBI" id="CHEBI:15378"/>
        <dbReference type="ChEBI" id="CHEBI:17509"/>
        <dbReference type="ChEBI" id="CHEBI:59789"/>
        <dbReference type="ChEBI" id="CHEBI:64315"/>
        <dbReference type="ChEBI" id="CHEBI:73550"/>
        <dbReference type="EC" id="2.5.1.114"/>
    </reaction>
</comment>
<keyword evidence="5" id="KW-1185">Reference proteome</keyword>
<dbReference type="GO" id="GO:0031591">
    <property type="term" value="P:wybutosine biosynthetic process"/>
    <property type="evidence" value="ECO:0007669"/>
    <property type="project" value="InterPro"/>
</dbReference>
<comment type="similarity">
    <text evidence="2">Belongs to the class I-like SAM-binding methyltransferase superfamily. TRM5/TYW2 family.</text>
</comment>
<protein>
    <recommendedName>
        <fullName evidence="2">tRNA wybutosine-synthesizing protein 2</fullName>
        <shortName evidence="2">tRNA-yW-synthesizing protein 2</shortName>
    </recommendedName>
    <alternativeName>
        <fullName evidence="2">tRNA(Phe) (4-demethylwyosine(37)-C(7)) aminocarboxypropyltransferase</fullName>
    </alternativeName>
</protein>
<keyword evidence="2" id="KW-0949">S-adenosyl-L-methionine</keyword>
<dbReference type="GO" id="GO:0030488">
    <property type="term" value="P:tRNA methylation"/>
    <property type="evidence" value="ECO:0007669"/>
    <property type="project" value="TreeGrafter"/>
</dbReference>
<keyword evidence="2" id="KW-0963">Cytoplasm</keyword>
<accession>A0A2C5YFM0</accession>
<dbReference type="InterPro" id="IPR029063">
    <property type="entry name" value="SAM-dependent_MTases_sf"/>
</dbReference>
<reference evidence="4 5" key="1">
    <citation type="submission" date="2017-06" db="EMBL/GenBank/DDBJ databases">
        <title>Ant-infecting Ophiocordyceps genomes reveal a high diversity of potential behavioral manipulation genes and a possible major role for enterotoxins.</title>
        <authorList>
            <person name="De Bekker C."/>
            <person name="Evans H.C."/>
            <person name="Brachmann A."/>
            <person name="Hughes D.P."/>
        </authorList>
    </citation>
    <scope>NUCLEOTIDE SEQUENCE [LARGE SCALE GENOMIC DNA]</scope>
    <source>
        <strain evidence="4 5">Map64</strain>
    </source>
</reference>
<comment type="subcellular location">
    <subcellularLocation>
        <location evidence="2">Cytoplasm</location>
    </subcellularLocation>
</comment>
<name>A0A2C5YFM0_9HYPO</name>
<gene>
    <name evidence="4" type="ORF">CDD81_7468</name>
</gene>
<dbReference type="PROSITE" id="PS51684">
    <property type="entry name" value="SAM_MT_TRM5_TYW2"/>
    <property type="match status" value="1"/>
</dbReference>
<dbReference type="GO" id="GO:0102522">
    <property type="term" value="F:tRNA 4-demethylwyosine alpha-amino-alpha-carboxypropyltransferase activity"/>
    <property type="evidence" value="ECO:0007669"/>
    <property type="project" value="UniProtKB-EC"/>
</dbReference>
<feature type="domain" description="SAM-dependent methyltransferase TRM5/TYW2-type" evidence="3">
    <location>
        <begin position="88"/>
        <end position="388"/>
    </location>
</feature>
<dbReference type="SUPFAM" id="SSF53335">
    <property type="entry name" value="S-adenosyl-L-methionine-dependent methyltransferases"/>
    <property type="match status" value="1"/>
</dbReference>
<dbReference type="GO" id="GO:0008757">
    <property type="term" value="F:S-adenosylmethionine-dependent methyltransferase activity"/>
    <property type="evidence" value="ECO:0007669"/>
    <property type="project" value="InterPro"/>
</dbReference>
<dbReference type="GO" id="GO:0005737">
    <property type="term" value="C:cytoplasm"/>
    <property type="evidence" value="ECO:0007669"/>
    <property type="project" value="UniProtKB-SubCell"/>
</dbReference>
<dbReference type="Proteomes" id="UP000226192">
    <property type="component" value="Unassembled WGS sequence"/>
</dbReference>
<comment type="caution">
    <text evidence="4">The sequence shown here is derived from an EMBL/GenBank/DDBJ whole genome shotgun (WGS) entry which is preliminary data.</text>
</comment>
<dbReference type="Gene3D" id="3.40.50.150">
    <property type="entry name" value="Vaccinia Virus protein VP39"/>
    <property type="match status" value="1"/>
</dbReference>
<dbReference type="InterPro" id="IPR030382">
    <property type="entry name" value="MeTrfase_TRM5/TYW2"/>
</dbReference>
<keyword evidence="2" id="KW-0808">Transferase</keyword>
<dbReference type="PANTHER" id="PTHR23245:SF25">
    <property type="entry name" value="TRNA WYBUTOSINE-SYNTHESIZING PROTEIN 2 HOMOLOG"/>
    <property type="match status" value="1"/>
</dbReference>
<keyword evidence="2" id="KW-0819">tRNA processing</keyword>
<dbReference type="AlphaFoldDB" id="A0A2C5YFM0"/>
<comment type="function">
    <text evidence="2">S-adenosyl-L-methionine-dependent transferase that acts as a component of the wybutosine biosynthesis pathway. Wybutosine is a hyper modified guanosine with a tricyclic base found at the 3'-position adjacent to the anticodon of eukaryotic phenylalanine tRNA. Catalyzes the transfer of the alpha-amino-alpha-carboxypropyl (acp) group from S-adenosyl-L-methionine to the C-7 position of 4-demethylwyosine (imG-14) to produce wybutosine-86.</text>
</comment>
<dbReference type="PIRSF" id="PIRSF038972">
    <property type="entry name" value="Trm12"/>
    <property type="match status" value="1"/>
</dbReference>
<dbReference type="InterPro" id="IPR026274">
    <property type="entry name" value="tRNA_wybutosine_synth_prot_2"/>
</dbReference>
<dbReference type="STRING" id="1399860.A0A2C5YFM0"/>
<dbReference type="PANTHER" id="PTHR23245">
    <property type="entry name" value="TRNA METHYLTRANSFERASE"/>
    <property type="match status" value="1"/>
</dbReference>
<sequence length="392" mass="44634">MPRPHPRENPIQTAVEKWIATLPGRQSKHEWPAWRQELIKTAPKRFTIYEPMALLPASSLQSEIWEAELAQQDAETLDVLWRLILEELSRHGKKQLQLTHLAVNEGIPLHSAQAQDEENTRRSPSRLRVLFGDFGPAQLSEQAASLDSKQLDAALWVSTRQNGIMQTWAPRWTMFSRGNVKEKARLLTFARAGQCNEPLGEEWAVDLYAGIGYFAFCYAALGFRVLCWEINPWSVQGLKRGAHTNGWSVHVVQGEELLRPLNQVLAGKERIIVFLESNQQARRRIDELQHAGIARNLSHVNCGLLPTSAATWQAAWHMTRLSCDSWLHLHENIGVHDIESRRQSVSQLFDSWASSPESHRVSTVYPVELIKTFAPGVWHCVLDVHITKSMHQ</sequence>
<organism evidence="4 5">
    <name type="scientific">Ophiocordyceps australis</name>
    <dbReference type="NCBI Taxonomy" id="1399860"/>
    <lineage>
        <taxon>Eukaryota</taxon>
        <taxon>Fungi</taxon>
        <taxon>Dikarya</taxon>
        <taxon>Ascomycota</taxon>
        <taxon>Pezizomycotina</taxon>
        <taxon>Sordariomycetes</taxon>
        <taxon>Hypocreomycetidae</taxon>
        <taxon>Hypocreales</taxon>
        <taxon>Ophiocordycipitaceae</taxon>
        <taxon>Ophiocordyceps</taxon>
    </lineage>
</organism>
<dbReference type="OrthoDB" id="2387925at2759"/>
<proteinExistence type="inferred from homology"/>
<dbReference type="GO" id="GO:0008175">
    <property type="term" value="F:tRNA methyltransferase activity"/>
    <property type="evidence" value="ECO:0007669"/>
    <property type="project" value="TreeGrafter"/>
</dbReference>
<evidence type="ECO:0000313" key="4">
    <source>
        <dbReference type="EMBL" id="PHH66413.1"/>
    </source>
</evidence>
<dbReference type="UniPathway" id="UPA00375"/>
<evidence type="ECO:0000256" key="1">
    <source>
        <dbReference type="ARBA" id="ARBA00049400"/>
    </source>
</evidence>
<dbReference type="EMBL" id="NJET01000008">
    <property type="protein sequence ID" value="PHH66413.1"/>
    <property type="molecule type" value="Genomic_DNA"/>
</dbReference>
<evidence type="ECO:0000256" key="2">
    <source>
        <dbReference type="PIRNR" id="PIRNR038972"/>
    </source>
</evidence>
<evidence type="ECO:0000259" key="3">
    <source>
        <dbReference type="PROSITE" id="PS51684"/>
    </source>
</evidence>
<evidence type="ECO:0000313" key="5">
    <source>
        <dbReference type="Proteomes" id="UP000226192"/>
    </source>
</evidence>